<keyword evidence="10" id="KW-1185">Reference proteome</keyword>
<dbReference type="SMART" id="SM00729">
    <property type="entry name" value="Elp3"/>
    <property type="match status" value="1"/>
</dbReference>
<dbReference type="SFLD" id="SFLDS00029">
    <property type="entry name" value="Radical_SAM"/>
    <property type="match status" value="1"/>
</dbReference>
<proteinExistence type="predicted"/>
<dbReference type="InterPro" id="IPR006158">
    <property type="entry name" value="Cobalamin-bd"/>
</dbReference>
<dbReference type="GO" id="GO:0051539">
    <property type="term" value="F:4 iron, 4 sulfur cluster binding"/>
    <property type="evidence" value="ECO:0007669"/>
    <property type="project" value="UniProtKB-KW"/>
</dbReference>
<evidence type="ECO:0000256" key="3">
    <source>
        <dbReference type="ARBA" id="ARBA00022679"/>
    </source>
</evidence>
<name>A0A089LCV3_PAEBO</name>
<keyword evidence="2" id="KW-0489">Methyltransferase</keyword>
<evidence type="ECO:0000256" key="2">
    <source>
        <dbReference type="ARBA" id="ARBA00022603"/>
    </source>
</evidence>
<dbReference type="EMBL" id="CP009285">
    <property type="protein sequence ID" value="AIQ56958.1"/>
    <property type="molecule type" value="Genomic_DNA"/>
</dbReference>
<evidence type="ECO:0000313" key="10">
    <source>
        <dbReference type="Proteomes" id="UP000029518"/>
    </source>
</evidence>
<dbReference type="KEGG" id="pbd:PBOR_08460"/>
<accession>A0A089LCV3</accession>
<evidence type="ECO:0000256" key="5">
    <source>
        <dbReference type="ARBA" id="ARBA00022723"/>
    </source>
</evidence>
<keyword evidence="5" id="KW-0479">Metal-binding</keyword>
<reference evidence="9" key="1">
    <citation type="submission" date="2014-08" db="EMBL/GenBank/DDBJ databases">
        <title>Comparative genomics of the Paenibacillus odorifer group.</title>
        <authorList>
            <person name="den Bakker H.C."/>
            <person name="Tsai Y.-C.Y.-C."/>
            <person name="Martin N."/>
            <person name="Korlach J."/>
            <person name="Wiedmann M."/>
        </authorList>
    </citation>
    <scope>NUCLEOTIDE SEQUENCE [LARGE SCALE GENOMIC DNA]</scope>
    <source>
        <strain evidence="9">DSM 13188</strain>
    </source>
</reference>
<dbReference type="CDD" id="cd02068">
    <property type="entry name" value="radical_SAM_B12_BD"/>
    <property type="match status" value="1"/>
</dbReference>
<dbReference type="InterPro" id="IPR007197">
    <property type="entry name" value="rSAM"/>
</dbReference>
<dbReference type="HOGENOM" id="CLU_021572_4_4_9"/>
<dbReference type="InterPro" id="IPR006638">
    <property type="entry name" value="Elp3/MiaA/NifB-like_rSAM"/>
</dbReference>
<dbReference type="SFLD" id="SFLDG01123">
    <property type="entry name" value="methyltransferase_(Class_B)"/>
    <property type="match status" value="1"/>
</dbReference>
<dbReference type="PANTHER" id="PTHR43409:SF7">
    <property type="entry name" value="BLL1977 PROTEIN"/>
    <property type="match status" value="1"/>
</dbReference>
<evidence type="ECO:0000256" key="1">
    <source>
        <dbReference type="ARBA" id="ARBA00001966"/>
    </source>
</evidence>
<dbReference type="Pfam" id="PF04055">
    <property type="entry name" value="Radical_SAM"/>
    <property type="match status" value="1"/>
</dbReference>
<gene>
    <name evidence="9" type="ORF">PBOR_08460</name>
</gene>
<dbReference type="SUPFAM" id="SSF52242">
    <property type="entry name" value="Cobalamin (vitamin B12)-binding domain"/>
    <property type="match status" value="1"/>
</dbReference>
<evidence type="ECO:0000256" key="4">
    <source>
        <dbReference type="ARBA" id="ARBA00022691"/>
    </source>
</evidence>
<dbReference type="Gene3D" id="3.80.30.20">
    <property type="entry name" value="tm_1862 like domain"/>
    <property type="match status" value="1"/>
</dbReference>
<sequence length="531" mass="61378">MKVLLLSIQGKGNEIIEEPGLGSLAASVGAEGHEVKVKRFAYELDYEQYLKEFNPDIIGITTYDRYFHHQVEYAKKLKQILPSVVISMGGYTATYHYMDIMKEYEFVDYIIIGEGEISFTQLIKSIENKSSTKDIKGLCYRYHSEIIVNEGCSVVDNLDELPFTNRDMLLEQKNNLVNITTTRGCSSTCTFCCSNNFWRNGERRRFFRKMSATRVVDEIEYLKDKYNKNRFVFNDNSYEDSGMNRQIEVANELMKRNIKIGYNVNYRVNFYKKASEEFMSLLISSGLCSVFLGVESGNDKDLILYNKRTTTDDCFNAVRFFSQFEDLALMIGFINFSPYSSVETLQENVIFLREIGYACDLSNFSSCLIPFKGTSLYEKIESDGLLIKGPHIGMNSFKFENDQVESVYKYLDHVVKTNKILKQSSYLCGVFPTILVFLMRDAKNNNDTTAMEIISNANVEMEKLKSELNLKISEWMLELLETDKLDTKADAITEKYLIHQNISSIYSDLMAARNNLYKNLCRHDPYYLSRF</sequence>
<evidence type="ECO:0000256" key="7">
    <source>
        <dbReference type="ARBA" id="ARBA00023014"/>
    </source>
</evidence>
<dbReference type="Pfam" id="PF02310">
    <property type="entry name" value="B12-binding"/>
    <property type="match status" value="1"/>
</dbReference>
<dbReference type="RefSeq" id="WP_042211221.1">
    <property type="nucleotide sequence ID" value="NZ_CP009285.1"/>
</dbReference>
<protein>
    <recommendedName>
        <fullName evidence="8">B12-binding domain-containing protein</fullName>
    </recommendedName>
</protein>
<dbReference type="PROSITE" id="PS51332">
    <property type="entry name" value="B12_BINDING"/>
    <property type="match status" value="1"/>
</dbReference>
<dbReference type="PANTHER" id="PTHR43409">
    <property type="entry name" value="ANAEROBIC MAGNESIUM-PROTOPORPHYRIN IX MONOMETHYL ESTER CYCLASE-RELATED"/>
    <property type="match status" value="1"/>
</dbReference>
<dbReference type="GO" id="GO:0031419">
    <property type="term" value="F:cobalamin binding"/>
    <property type="evidence" value="ECO:0007669"/>
    <property type="project" value="InterPro"/>
</dbReference>
<dbReference type="InterPro" id="IPR034466">
    <property type="entry name" value="Methyltransferase_Class_B"/>
</dbReference>
<dbReference type="InterPro" id="IPR023404">
    <property type="entry name" value="rSAM_horseshoe"/>
</dbReference>
<dbReference type="InterPro" id="IPR058240">
    <property type="entry name" value="rSAM_sf"/>
</dbReference>
<dbReference type="GO" id="GO:0046872">
    <property type="term" value="F:metal ion binding"/>
    <property type="evidence" value="ECO:0007669"/>
    <property type="project" value="UniProtKB-KW"/>
</dbReference>
<evidence type="ECO:0000259" key="8">
    <source>
        <dbReference type="PROSITE" id="PS51332"/>
    </source>
</evidence>
<keyword evidence="6" id="KW-0408">Iron</keyword>
<keyword evidence="4" id="KW-0949">S-adenosyl-L-methionine</keyword>
<evidence type="ECO:0000313" key="9">
    <source>
        <dbReference type="EMBL" id="AIQ56958.1"/>
    </source>
</evidence>
<dbReference type="InterPro" id="IPR051198">
    <property type="entry name" value="BchE-like"/>
</dbReference>
<dbReference type="SUPFAM" id="SSF102114">
    <property type="entry name" value="Radical SAM enzymes"/>
    <property type="match status" value="1"/>
</dbReference>
<feature type="domain" description="B12-binding" evidence="8">
    <location>
        <begin position="1"/>
        <end position="133"/>
    </location>
</feature>
<evidence type="ECO:0000256" key="6">
    <source>
        <dbReference type="ARBA" id="ARBA00023004"/>
    </source>
</evidence>
<keyword evidence="3" id="KW-0808">Transferase</keyword>
<organism evidence="9 10">
    <name type="scientific">Paenibacillus borealis</name>
    <dbReference type="NCBI Taxonomy" id="160799"/>
    <lineage>
        <taxon>Bacteria</taxon>
        <taxon>Bacillati</taxon>
        <taxon>Bacillota</taxon>
        <taxon>Bacilli</taxon>
        <taxon>Bacillales</taxon>
        <taxon>Paenibacillaceae</taxon>
        <taxon>Paenibacillus</taxon>
    </lineage>
</organism>
<comment type="cofactor">
    <cofactor evidence="1">
        <name>[4Fe-4S] cluster</name>
        <dbReference type="ChEBI" id="CHEBI:49883"/>
    </cofactor>
</comment>
<dbReference type="InterPro" id="IPR036724">
    <property type="entry name" value="Cobalamin-bd_sf"/>
</dbReference>
<dbReference type="GO" id="GO:0003824">
    <property type="term" value="F:catalytic activity"/>
    <property type="evidence" value="ECO:0007669"/>
    <property type="project" value="InterPro"/>
</dbReference>
<dbReference type="Gene3D" id="3.40.50.280">
    <property type="entry name" value="Cobalamin-binding domain"/>
    <property type="match status" value="1"/>
</dbReference>
<dbReference type="AlphaFoldDB" id="A0A089LCV3"/>
<dbReference type="GO" id="GO:0005829">
    <property type="term" value="C:cytosol"/>
    <property type="evidence" value="ECO:0007669"/>
    <property type="project" value="TreeGrafter"/>
</dbReference>
<dbReference type="Proteomes" id="UP000029518">
    <property type="component" value="Chromosome"/>
</dbReference>
<keyword evidence="7" id="KW-0411">Iron-sulfur</keyword>
<dbReference type="SFLD" id="SFLDG01082">
    <property type="entry name" value="B12-binding_domain_containing"/>
    <property type="match status" value="1"/>
</dbReference>